<dbReference type="Proteomes" id="UP000017148">
    <property type="component" value="Unassembled WGS sequence"/>
</dbReference>
<comment type="catalytic activity">
    <reaction evidence="10">
        <text>8-oxo-dATP + H2O = 8-oxo-dAMP + diphosphate + H(+)</text>
        <dbReference type="Rhea" id="RHEA:65396"/>
        <dbReference type="ChEBI" id="CHEBI:15377"/>
        <dbReference type="ChEBI" id="CHEBI:15378"/>
        <dbReference type="ChEBI" id="CHEBI:33019"/>
        <dbReference type="ChEBI" id="CHEBI:71361"/>
        <dbReference type="ChEBI" id="CHEBI:172871"/>
    </reaction>
    <physiologicalReaction direction="left-to-right" evidence="10">
        <dbReference type="Rhea" id="RHEA:65397"/>
    </physiologicalReaction>
</comment>
<comment type="catalytic activity">
    <reaction evidence="22">
        <text>O(6)-methyl-dGTP + H2O = O(6)-methyl-dGMP + diphosphate + H(+)</text>
        <dbReference type="Rhea" id="RHEA:67600"/>
        <dbReference type="ChEBI" id="CHEBI:15377"/>
        <dbReference type="ChEBI" id="CHEBI:15378"/>
        <dbReference type="ChEBI" id="CHEBI:33019"/>
        <dbReference type="ChEBI" id="CHEBI:169974"/>
        <dbReference type="ChEBI" id="CHEBI:169975"/>
    </reaction>
    <physiologicalReaction direction="left-to-right" evidence="22">
        <dbReference type="Rhea" id="RHEA:67601"/>
    </physiologicalReaction>
</comment>
<comment type="catalytic activity">
    <reaction evidence="12">
        <text>8-oxo-dGTP + H2O = 8-oxo-dGMP + diphosphate + H(+)</text>
        <dbReference type="Rhea" id="RHEA:31575"/>
        <dbReference type="ChEBI" id="CHEBI:15377"/>
        <dbReference type="ChEBI" id="CHEBI:15378"/>
        <dbReference type="ChEBI" id="CHEBI:33019"/>
        <dbReference type="ChEBI" id="CHEBI:63224"/>
        <dbReference type="ChEBI" id="CHEBI:77896"/>
    </reaction>
    <physiologicalReaction direction="left-to-right" evidence="12">
        <dbReference type="Rhea" id="RHEA:31576"/>
    </physiologicalReaction>
</comment>
<dbReference type="RefSeq" id="WP_022637247.1">
    <property type="nucleotide sequence ID" value="NZ_ASJR01000015.1"/>
</dbReference>
<comment type="caution">
    <text evidence="26">The sequence shown here is derived from an EMBL/GenBank/DDBJ whole genome shotgun (WGS) entry which is preliminary data.</text>
</comment>
<evidence type="ECO:0000256" key="6">
    <source>
        <dbReference type="ARBA" id="ARBA00022723"/>
    </source>
</evidence>
<evidence type="ECO:0000256" key="22">
    <source>
        <dbReference type="ARBA" id="ARBA00048894"/>
    </source>
</evidence>
<dbReference type="InterPro" id="IPR000086">
    <property type="entry name" value="NUDIX_hydrolase_dom"/>
</dbReference>
<evidence type="ECO:0000256" key="3">
    <source>
        <dbReference type="ARBA" id="ARBA00005582"/>
    </source>
</evidence>
<comment type="catalytic activity">
    <reaction evidence="21">
        <text>N(6)-methyl-ATP + H2O = N(6)-methyl-AMP + diphosphate + H(+)</text>
        <dbReference type="Rhea" id="RHEA:67608"/>
        <dbReference type="ChEBI" id="CHEBI:15377"/>
        <dbReference type="ChEBI" id="CHEBI:15378"/>
        <dbReference type="ChEBI" id="CHEBI:33019"/>
        <dbReference type="ChEBI" id="CHEBI:144842"/>
        <dbReference type="ChEBI" id="CHEBI:172873"/>
    </reaction>
    <physiologicalReaction direction="left-to-right" evidence="21">
        <dbReference type="Rhea" id="RHEA:67609"/>
    </physiologicalReaction>
</comment>
<dbReference type="STRING" id="1313304.CALK_1813"/>
<evidence type="ECO:0000256" key="11">
    <source>
        <dbReference type="ARBA" id="ARBA00024459"/>
    </source>
</evidence>
<organism evidence="26 27">
    <name type="scientific">Chitinivibrio alkaliphilus ACht1</name>
    <dbReference type="NCBI Taxonomy" id="1313304"/>
    <lineage>
        <taxon>Bacteria</taxon>
        <taxon>Pseudomonadati</taxon>
        <taxon>Fibrobacterota</taxon>
        <taxon>Chitinivibrionia</taxon>
        <taxon>Chitinivibrionales</taxon>
        <taxon>Chitinivibrionaceae</taxon>
        <taxon>Chitinivibrio</taxon>
    </lineage>
</organism>
<keyword evidence="8" id="KW-0460">Magnesium</keyword>
<evidence type="ECO:0000256" key="16">
    <source>
        <dbReference type="ARBA" id="ARBA00029673"/>
    </source>
</evidence>
<dbReference type="InterPro" id="IPR003563">
    <property type="entry name" value="8ODP"/>
</dbReference>
<dbReference type="InterPro" id="IPR015797">
    <property type="entry name" value="NUDIX_hydrolase-like_dom_sf"/>
</dbReference>
<evidence type="ECO:0000313" key="26">
    <source>
        <dbReference type="EMBL" id="ERP31324.1"/>
    </source>
</evidence>
<dbReference type="GO" id="GO:0046872">
    <property type="term" value="F:metal ion binding"/>
    <property type="evidence" value="ECO:0007669"/>
    <property type="project" value="UniProtKB-KW"/>
</dbReference>
<proteinExistence type="inferred from homology"/>
<dbReference type="AlphaFoldDB" id="U7D499"/>
<dbReference type="OrthoDB" id="9804563at2"/>
<dbReference type="GO" id="GO:0008413">
    <property type="term" value="F:8-oxo-7,8-dihydroguanosine triphosphate pyrophosphatase activity"/>
    <property type="evidence" value="ECO:0007669"/>
    <property type="project" value="InterPro"/>
</dbReference>
<comment type="subunit">
    <text evidence="4">Monomer.</text>
</comment>
<evidence type="ECO:0000256" key="15">
    <source>
        <dbReference type="ARBA" id="ARBA00026218"/>
    </source>
</evidence>
<evidence type="ECO:0000256" key="9">
    <source>
        <dbReference type="ARBA" id="ARBA00022884"/>
    </source>
</evidence>
<evidence type="ECO:0000256" key="24">
    <source>
        <dbReference type="ARBA" id="ARBA00053094"/>
    </source>
</evidence>
<dbReference type="PRINTS" id="PR00502">
    <property type="entry name" value="NUDIXFAMILY"/>
</dbReference>
<dbReference type="EC" id="3.6.1.56" evidence="14"/>
<comment type="catalytic activity">
    <reaction evidence="13">
        <text>2-oxo-ATP + H2O = 2-oxo-AMP + diphosphate + H(+)</text>
        <dbReference type="Rhea" id="RHEA:67392"/>
        <dbReference type="ChEBI" id="CHEBI:15377"/>
        <dbReference type="ChEBI" id="CHEBI:15378"/>
        <dbReference type="ChEBI" id="CHEBI:33019"/>
        <dbReference type="ChEBI" id="CHEBI:71395"/>
        <dbReference type="ChEBI" id="CHEBI:172878"/>
    </reaction>
    <physiologicalReaction direction="left-to-right" evidence="13">
        <dbReference type="Rhea" id="RHEA:67393"/>
    </physiologicalReaction>
</comment>
<dbReference type="eggNOG" id="COG1051">
    <property type="taxonomic scope" value="Bacteria"/>
</dbReference>
<evidence type="ECO:0000256" key="13">
    <source>
        <dbReference type="ARBA" id="ARBA00024596"/>
    </source>
</evidence>
<dbReference type="GO" id="GO:0008828">
    <property type="term" value="F:dATP diphosphatase activity"/>
    <property type="evidence" value="ECO:0007669"/>
    <property type="project" value="UniProtKB-EC"/>
</dbReference>
<comment type="subcellular location">
    <subcellularLocation>
        <location evidence="2">Cytoplasm</location>
    </subcellularLocation>
</comment>
<dbReference type="PANTHER" id="PTHR43758:SF2">
    <property type="entry name" value="OXIDIZED PURINE NUCLEOSIDE TRIPHOSPHATE HYDROLASE"/>
    <property type="match status" value="1"/>
</dbReference>
<evidence type="ECO:0000256" key="4">
    <source>
        <dbReference type="ARBA" id="ARBA00011245"/>
    </source>
</evidence>
<dbReference type="PROSITE" id="PS51462">
    <property type="entry name" value="NUDIX"/>
    <property type="match status" value="1"/>
</dbReference>
<evidence type="ECO:0000256" key="10">
    <source>
        <dbReference type="ARBA" id="ARBA00024448"/>
    </source>
</evidence>
<dbReference type="PRINTS" id="PR01403">
    <property type="entry name" value="8OXTPHPHTASE"/>
</dbReference>
<reference evidence="26 27" key="1">
    <citation type="journal article" date="2013" name="Environ. Microbiol.">
        <title>Genome analysis of Chitinivibrio alkaliphilus gen. nov., sp. nov., a novel extremely haloalkaliphilic anaerobic chitinolytic bacterium from the candidate phylum Termite Group 3.</title>
        <authorList>
            <person name="Sorokin D.Y."/>
            <person name="Gumerov V.M."/>
            <person name="Rakitin A.L."/>
            <person name="Beletsky A.V."/>
            <person name="Damste J.S."/>
            <person name="Muyzer G."/>
            <person name="Mardanov A.V."/>
            <person name="Ravin N.V."/>
        </authorList>
    </citation>
    <scope>NUCLEOTIDE SEQUENCE [LARGE SCALE GENOMIC DNA]</scope>
    <source>
        <strain evidence="26 27">ACht1</strain>
    </source>
</reference>
<accession>U7D499</accession>
<evidence type="ECO:0000256" key="21">
    <source>
        <dbReference type="ARBA" id="ARBA00048002"/>
    </source>
</evidence>
<dbReference type="GO" id="GO:0042262">
    <property type="term" value="P:DNA protection"/>
    <property type="evidence" value="ECO:0007669"/>
    <property type="project" value="InterPro"/>
</dbReference>
<evidence type="ECO:0000256" key="1">
    <source>
        <dbReference type="ARBA" id="ARBA00001946"/>
    </source>
</evidence>
<dbReference type="Gene3D" id="3.90.79.10">
    <property type="entry name" value="Nucleoside Triphosphate Pyrophosphohydrolase"/>
    <property type="match status" value="1"/>
</dbReference>
<evidence type="ECO:0000256" key="23">
    <source>
        <dbReference type="ARBA" id="ARBA00049032"/>
    </source>
</evidence>
<dbReference type="EMBL" id="ASJR01000015">
    <property type="protein sequence ID" value="ERP31324.1"/>
    <property type="molecule type" value="Genomic_DNA"/>
</dbReference>
<feature type="domain" description="Nudix hydrolase" evidence="25">
    <location>
        <begin position="16"/>
        <end position="147"/>
    </location>
</feature>
<keyword evidence="9" id="KW-0694">RNA-binding</keyword>
<comment type="similarity">
    <text evidence="3">Belongs to the Nudix hydrolase family.</text>
</comment>
<evidence type="ECO:0000256" key="20">
    <source>
        <dbReference type="ARBA" id="ARBA00032071"/>
    </source>
</evidence>
<protein>
    <recommendedName>
        <fullName evidence="15">Oxidized purine nucleoside triphosphate hydrolase</fullName>
        <ecNumber evidence="14">3.6.1.56</ecNumber>
    </recommendedName>
    <alternativeName>
        <fullName evidence="19">2-hydroxy-dATP diphosphatase</fullName>
    </alternativeName>
    <alternativeName>
        <fullName evidence="18">7,8-dihydro-8-oxoguanine triphosphatase</fullName>
    </alternativeName>
    <alternativeName>
        <fullName evidence="17">8-oxo-dGTPase</fullName>
    </alternativeName>
    <alternativeName>
        <fullName evidence="20">Methylated purine nucleoside triphosphate hydrolase</fullName>
    </alternativeName>
    <alternativeName>
        <fullName evidence="16">Nucleoside diphosphate-linked moiety X motif 1</fullName>
    </alternativeName>
</protein>
<comment type="catalytic activity">
    <reaction evidence="23">
        <text>N(6)-methyl-dATP + H2O = N(6)-methyl-dAMP + diphosphate + H(+)</text>
        <dbReference type="Rhea" id="RHEA:67604"/>
        <dbReference type="ChEBI" id="CHEBI:15377"/>
        <dbReference type="ChEBI" id="CHEBI:15378"/>
        <dbReference type="ChEBI" id="CHEBI:33019"/>
        <dbReference type="ChEBI" id="CHEBI:169976"/>
        <dbReference type="ChEBI" id="CHEBI:172872"/>
    </reaction>
    <physiologicalReaction direction="left-to-right" evidence="23">
        <dbReference type="Rhea" id="RHEA:67605"/>
    </physiologicalReaction>
</comment>
<keyword evidence="7 26" id="KW-0378">Hydrolase</keyword>
<comment type="catalytic activity">
    <reaction evidence="11">
        <text>2-oxo-dATP + H2O = 2-oxo-dAMP + diphosphate + H(+)</text>
        <dbReference type="Rhea" id="RHEA:31583"/>
        <dbReference type="ChEBI" id="CHEBI:15377"/>
        <dbReference type="ChEBI" id="CHEBI:15378"/>
        <dbReference type="ChEBI" id="CHEBI:33019"/>
        <dbReference type="ChEBI" id="CHEBI:63212"/>
        <dbReference type="ChEBI" id="CHEBI:77897"/>
        <dbReference type="EC" id="3.6.1.56"/>
    </reaction>
    <physiologicalReaction direction="left-to-right" evidence="11">
        <dbReference type="Rhea" id="RHEA:31584"/>
    </physiologicalReaction>
</comment>
<gene>
    <name evidence="26" type="ORF">CALK_1813</name>
</gene>
<evidence type="ECO:0000256" key="18">
    <source>
        <dbReference type="ARBA" id="ARBA00030682"/>
    </source>
</evidence>
<evidence type="ECO:0000256" key="8">
    <source>
        <dbReference type="ARBA" id="ARBA00022842"/>
    </source>
</evidence>
<dbReference type="InterPro" id="IPR020476">
    <property type="entry name" value="Nudix_hydrolase"/>
</dbReference>
<evidence type="ECO:0000256" key="12">
    <source>
        <dbReference type="ARBA" id="ARBA00024486"/>
    </source>
</evidence>
<sequence length="176" mass="19943">MKQTITNCAHISWETYPFVDEAVLVFMQRSGGDLLLIEKKRGLGAGKYNAPGGRIEAGESPEEAAVRECQEEVFLTPTHLRYVASLQFIFQDGYSIKAFVYFTNTFSGSPQESDEATPFWCPLKKIPYENMWEDDKYWLPLMLEGRFVEGKFIFSDDTMVSLSITASPDFPPTAPQ</sequence>
<evidence type="ECO:0000256" key="2">
    <source>
        <dbReference type="ARBA" id="ARBA00004496"/>
    </source>
</evidence>
<evidence type="ECO:0000256" key="19">
    <source>
        <dbReference type="ARBA" id="ARBA00031927"/>
    </source>
</evidence>
<dbReference type="SUPFAM" id="SSF55811">
    <property type="entry name" value="Nudix"/>
    <property type="match status" value="1"/>
</dbReference>
<keyword evidence="5" id="KW-0963">Cytoplasm</keyword>
<evidence type="ECO:0000259" key="25">
    <source>
        <dbReference type="PROSITE" id="PS51462"/>
    </source>
</evidence>
<keyword evidence="6" id="KW-0479">Metal-binding</keyword>
<evidence type="ECO:0000256" key="7">
    <source>
        <dbReference type="ARBA" id="ARBA00022801"/>
    </source>
</evidence>
<dbReference type="CDD" id="cd03427">
    <property type="entry name" value="NUDIX_MTH1_Nudt1"/>
    <property type="match status" value="1"/>
</dbReference>
<comment type="function">
    <text evidence="24">Oxidized purine nucleoside triphosphate hydrolase which is a prominent sanitizer of the oxidized nucleotide pool. Catalyzes the hydrolysis of 2-oxo-dATP (2-hydroxy-dATP) into 2-oxo-dAMP. Also has a significant hydrolase activity toward 2-oxo-ATP, 8-oxo-dGTP and 8-oxo-dATP. Through the hydrolysis of oxidized purine nucleoside triphosphates, prevents their incorporation into DNA and the subsequent transversions A:T to C:G and G:C to T:A. Also catalyzes the hydrolysis of methylated purine nucleoside triphosphate preventing their integration into DNA. Through this antimutagenic activity protects cells from oxidative stress.</text>
</comment>
<dbReference type="Pfam" id="PF00293">
    <property type="entry name" value="NUDIX"/>
    <property type="match status" value="1"/>
</dbReference>
<name>U7D499_9BACT</name>
<dbReference type="GO" id="GO:0003723">
    <property type="term" value="F:RNA binding"/>
    <property type="evidence" value="ECO:0007669"/>
    <property type="project" value="UniProtKB-KW"/>
</dbReference>
<comment type="cofactor">
    <cofactor evidence="1">
        <name>Mg(2+)</name>
        <dbReference type="ChEBI" id="CHEBI:18420"/>
    </cofactor>
</comment>
<evidence type="ECO:0000256" key="17">
    <source>
        <dbReference type="ARBA" id="ARBA00030634"/>
    </source>
</evidence>
<dbReference type="GO" id="GO:0005737">
    <property type="term" value="C:cytoplasm"/>
    <property type="evidence" value="ECO:0007669"/>
    <property type="project" value="UniProtKB-SubCell"/>
</dbReference>
<evidence type="ECO:0000256" key="14">
    <source>
        <dbReference type="ARBA" id="ARBA00026103"/>
    </source>
</evidence>
<evidence type="ECO:0000313" key="27">
    <source>
        <dbReference type="Proteomes" id="UP000017148"/>
    </source>
</evidence>
<dbReference type="PANTHER" id="PTHR43758">
    <property type="entry name" value="7,8-DIHYDRO-8-OXOGUANINE TRIPHOSPHATASE"/>
    <property type="match status" value="1"/>
</dbReference>
<evidence type="ECO:0000256" key="5">
    <source>
        <dbReference type="ARBA" id="ARBA00022490"/>
    </source>
</evidence>
<keyword evidence="27" id="KW-1185">Reference proteome</keyword>